<accession>A0A7C8BSF7</accession>
<evidence type="ECO:0000313" key="3">
    <source>
        <dbReference type="Proteomes" id="UP000479639"/>
    </source>
</evidence>
<organism evidence="2 3">
    <name type="scientific">Adlercreutzia muris</name>
    <dbReference type="NCBI Taxonomy" id="1796610"/>
    <lineage>
        <taxon>Bacteria</taxon>
        <taxon>Bacillati</taxon>
        <taxon>Actinomycetota</taxon>
        <taxon>Coriobacteriia</taxon>
        <taxon>Eggerthellales</taxon>
        <taxon>Eggerthellaceae</taxon>
        <taxon>Adlercreutzia</taxon>
    </lineage>
</organism>
<dbReference type="EMBL" id="WAJS01000002">
    <property type="protein sequence ID" value="KAB1651413.1"/>
    <property type="molecule type" value="Genomic_DNA"/>
</dbReference>
<feature type="region of interest" description="Disordered" evidence="1">
    <location>
        <begin position="47"/>
        <end position="74"/>
    </location>
</feature>
<gene>
    <name evidence="2" type="ORF">F8D48_01255</name>
</gene>
<name>A0A7C8BSF7_9ACTN</name>
<keyword evidence="3" id="KW-1185">Reference proteome</keyword>
<evidence type="ECO:0000313" key="2">
    <source>
        <dbReference type="EMBL" id="KAB1651413.1"/>
    </source>
</evidence>
<evidence type="ECO:0000256" key="1">
    <source>
        <dbReference type="SAM" id="MobiDB-lite"/>
    </source>
</evidence>
<protein>
    <submittedName>
        <fullName evidence="2">DUF4839 domain-containing protein</fullName>
    </submittedName>
</protein>
<dbReference type="Pfam" id="PF16127">
    <property type="entry name" value="DUF4839"/>
    <property type="match status" value="1"/>
</dbReference>
<sequence length="283" mass="30989">MDANRSELESERLVIVKRRCIKIALALLLSCGLFCLPGCESGSESLRGAMEEKESAENIGAGGSEADEESSGEIMMPEDASSYVGSEWTVKALCDYFEGLGFTDISTVPCGPDDENYGMLIQELSIDDGLFGSGQWKAGESFSRDATITIYYNECPVLTTDNCSDFADILSDKDADYMSFAEEYDGRYVEFEAYVLSHITYDGGTSHIIDVVSGDYDGIDDLGISEEESVDGSVVRIGDRSWDNDIDESVEEGQNVVVSGKIDASWSGYNKQLYIECLSLKKR</sequence>
<comment type="caution">
    <text evidence="2">The sequence shown here is derived from an EMBL/GenBank/DDBJ whole genome shotgun (WGS) entry which is preliminary data.</text>
</comment>
<dbReference type="InterPro" id="IPR032290">
    <property type="entry name" value="DUF4839"/>
</dbReference>
<dbReference type="AlphaFoldDB" id="A0A7C8BSF7"/>
<proteinExistence type="predicted"/>
<reference evidence="2 3" key="1">
    <citation type="submission" date="2019-09" db="EMBL/GenBank/DDBJ databases">
        <title>Whole genome shotgun sequencing (WGS) of Ellagibacter isourolithinifaciens DSM 104140(T) and Adlercreutzia muris DSM 29508(T).</title>
        <authorList>
            <person name="Stoll D.A."/>
            <person name="Danylec N."/>
            <person name="Huch M."/>
        </authorList>
    </citation>
    <scope>NUCLEOTIDE SEQUENCE [LARGE SCALE GENOMIC DNA]</scope>
    <source>
        <strain evidence="2 3">DSM 29508</strain>
    </source>
</reference>
<dbReference type="Proteomes" id="UP000479639">
    <property type="component" value="Unassembled WGS sequence"/>
</dbReference>